<organism evidence="2 3">
    <name type="scientific">Sulfurospirillum diekertiae</name>
    <dbReference type="NCBI Taxonomy" id="1854492"/>
    <lineage>
        <taxon>Bacteria</taxon>
        <taxon>Pseudomonadati</taxon>
        <taxon>Campylobacterota</taxon>
        <taxon>Epsilonproteobacteria</taxon>
        <taxon>Campylobacterales</taxon>
        <taxon>Sulfurospirillaceae</taxon>
        <taxon>Sulfurospirillum</taxon>
    </lineage>
</organism>
<accession>A0A1Y0HPX6</accession>
<dbReference type="SUPFAM" id="SSF56954">
    <property type="entry name" value="Outer membrane efflux proteins (OEP)"/>
    <property type="match status" value="1"/>
</dbReference>
<dbReference type="Proteomes" id="UP000196005">
    <property type="component" value="Chromosome"/>
</dbReference>
<dbReference type="KEGG" id="suls:Sdiek1_2847"/>
<feature type="chain" id="PRO_5012033274" description="Cobalt-zinc-cadmium resistance protein CzcC" evidence="1">
    <location>
        <begin position="18"/>
        <end position="185"/>
    </location>
</feature>
<keyword evidence="3" id="KW-1185">Reference proteome</keyword>
<evidence type="ECO:0000313" key="2">
    <source>
        <dbReference type="EMBL" id="ARU49990.1"/>
    </source>
</evidence>
<evidence type="ECO:0000256" key="1">
    <source>
        <dbReference type="SAM" id="SignalP"/>
    </source>
</evidence>
<evidence type="ECO:0000313" key="3">
    <source>
        <dbReference type="Proteomes" id="UP000196005"/>
    </source>
</evidence>
<sequence length="185" mass="21033">MKRVILILVALAGYALAQSELTSLAYEHNYELKALEAEVSALEKEVDISKIWENPMLSLGVNDIFLNEPLTRDKDAQNEAISLSQKIPMGGKLDIKESIALQDLAIKKLELKTKKLEMQQEIGVLEQSYIRINQDLALVNKYEKVLEDLKKCSPCLQHHECALCRYAEQYDFAKKSSHREKNIAS</sequence>
<keyword evidence="1" id="KW-0732">Signal</keyword>
<feature type="signal peptide" evidence="1">
    <location>
        <begin position="1"/>
        <end position="17"/>
    </location>
</feature>
<evidence type="ECO:0008006" key="4">
    <source>
        <dbReference type="Google" id="ProtNLM"/>
    </source>
</evidence>
<name>A0A1Y0HPX6_9BACT</name>
<proteinExistence type="predicted"/>
<protein>
    <recommendedName>
        <fullName evidence="4">Cobalt-zinc-cadmium resistance protein CzcC</fullName>
    </recommendedName>
</protein>
<reference evidence="3" key="1">
    <citation type="submission" date="2017-05" db="EMBL/GenBank/DDBJ databases">
        <title>Dechlorination kinetics govern the competition between two new strains of the genus Sulfurospirillum.</title>
        <authorList>
            <person name="Buttet G.F."/>
            <person name="Murray A.M."/>
            <person name="Goris T."/>
            <person name="Burion M."/>
            <person name="Lin B."/>
            <person name="Rolle M."/>
            <person name="Maillard J."/>
        </authorList>
    </citation>
    <scope>NUCLEOTIDE SEQUENCE [LARGE SCALE GENOMIC DNA]</scope>
    <source>
        <strain evidence="3">SL2-1</strain>
    </source>
</reference>
<dbReference type="EMBL" id="CP021416">
    <property type="protein sequence ID" value="ARU49990.1"/>
    <property type="molecule type" value="Genomic_DNA"/>
</dbReference>
<dbReference type="AlphaFoldDB" id="A0A1Y0HPX6"/>
<dbReference type="RefSeq" id="WP_087439659.1">
    <property type="nucleotide sequence ID" value="NZ_CP021416.1"/>
</dbReference>
<gene>
    <name evidence="2" type="ORF">Sdiek1_2847</name>
</gene>
<dbReference type="GO" id="GO:0015562">
    <property type="term" value="F:efflux transmembrane transporter activity"/>
    <property type="evidence" value="ECO:0007669"/>
    <property type="project" value="InterPro"/>
</dbReference>
<dbReference type="Gene3D" id="1.20.1600.10">
    <property type="entry name" value="Outer membrane efflux proteins (OEP)"/>
    <property type="match status" value="1"/>
</dbReference>